<organism evidence="2 3">
    <name type="scientific">Microbacterium allomyrinae</name>
    <dbReference type="NCBI Taxonomy" id="2830666"/>
    <lineage>
        <taxon>Bacteria</taxon>
        <taxon>Bacillati</taxon>
        <taxon>Actinomycetota</taxon>
        <taxon>Actinomycetes</taxon>
        <taxon>Micrococcales</taxon>
        <taxon>Microbacteriaceae</taxon>
        <taxon>Microbacterium</taxon>
    </lineage>
</organism>
<comment type="caution">
    <text evidence="2">The sequence shown here is derived from an EMBL/GenBank/DDBJ whole genome shotgun (WGS) entry which is preliminary data.</text>
</comment>
<dbReference type="AlphaFoldDB" id="A0A9X1LU60"/>
<name>A0A9X1LU60_9MICO</name>
<dbReference type="Proteomes" id="UP001139354">
    <property type="component" value="Unassembled WGS sequence"/>
</dbReference>
<evidence type="ECO:0000259" key="1">
    <source>
        <dbReference type="Pfam" id="PF03374"/>
    </source>
</evidence>
<dbReference type="GO" id="GO:0003677">
    <property type="term" value="F:DNA binding"/>
    <property type="evidence" value="ECO:0007669"/>
    <property type="project" value="InterPro"/>
</dbReference>
<dbReference type="Pfam" id="PF03374">
    <property type="entry name" value="ANT"/>
    <property type="match status" value="1"/>
</dbReference>
<proteinExistence type="predicted"/>
<keyword evidence="3" id="KW-1185">Reference proteome</keyword>
<sequence length="230" mass="25515">MSAVAELAPTRKLIHRWARQGDLYIATVGDRVYARADQVERLAEISPWSGGETLFGDTWPLVLEGFPYYDLDDAIARCESAGTPRAAAFLEWLTDTLAPMLTDEVLDLAQRVPSFIGSHPVNIAARLLSEDPAVQIGRAGLFAHMHQLGWILRTVGKAAQHSDWHIAQAARRAGWLTVRDVTIPATNREHRRTYSQIHVTPAGLTELARTLHALHPDRDTAAPPHPQLFD</sequence>
<dbReference type="RefSeq" id="WP_229383735.1">
    <property type="nucleotide sequence ID" value="NZ_JAGTTN010000002.1"/>
</dbReference>
<dbReference type="EMBL" id="JAGTTN010000002">
    <property type="protein sequence ID" value="MCC2031803.1"/>
    <property type="molecule type" value="Genomic_DNA"/>
</dbReference>
<feature type="domain" description="Antirepressor protein C-terminal" evidence="1">
    <location>
        <begin position="120"/>
        <end position="212"/>
    </location>
</feature>
<protein>
    <submittedName>
        <fullName evidence="2">Phage antirepressor KilAC domain-containing protein</fullName>
    </submittedName>
</protein>
<accession>A0A9X1LU60</accession>
<dbReference type="InterPro" id="IPR005039">
    <property type="entry name" value="Ant_C"/>
</dbReference>
<evidence type="ECO:0000313" key="2">
    <source>
        <dbReference type="EMBL" id="MCC2031803.1"/>
    </source>
</evidence>
<gene>
    <name evidence="2" type="ORF">KEC57_06350</name>
</gene>
<reference evidence="2" key="1">
    <citation type="submission" date="2021-04" db="EMBL/GenBank/DDBJ databases">
        <title>Microbacterium tenobrionis sp. nov. and Microbacterium allomyrinae sp. nov., isolated from larvae of Tenobrio molitor and Allomyrina dichotoma, respectively.</title>
        <authorList>
            <person name="Lee S.D."/>
        </authorList>
    </citation>
    <scope>NUCLEOTIDE SEQUENCE</scope>
    <source>
        <strain evidence="2">BWT-G7</strain>
    </source>
</reference>
<evidence type="ECO:0000313" key="3">
    <source>
        <dbReference type="Proteomes" id="UP001139354"/>
    </source>
</evidence>